<comment type="caution">
    <text evidence="1">The sequence shown here is derived from an EMBL/GenBank/DDBJ whole genome shotgun (WGS) entry which is preliminary data.</text>
</comment>
<protein>
    <submittedName>
        <fullName evidence="1">Uncharacterized protein</fullName>
    </submittedName>
</protein>
<keyword evidence="2" id="KW-1185">Reference proteome</keyword>
<evidence type="ECO:0000313" key="2">
    <source>
        <dbReference type="Proteomes" id="UP001143910"/>
    </source>
</evidence>
<evidence type="ECO:0000313" key="1">
    <source>
        <dbReference type="EMBL" id="KAJ2981264.1"/>
    </source>
</evidence>
<gene>
    <name evidence="1" type="ORF">NQ176_g2139</name>
</gene>
<name>A0ACC1NS78_9HYPO</name>
<dbReference type="EMBL" id="JANJQO010000142">
    <property type="protein sequence ID" value="KAJ2981264.1"/>
    <property type="molecule type" value="Genomic_DNA"/>
</dbReference>
<accession>A0ACC1NS78</accession>
<organism evidence="1 2">
    <name type="scientific">Zarea fungicola</name>
    <dbReference type="NCBI Taxonomy" id="93591"/>
    <lineage>
        <taxon>Eukaryota</taxon>
        <taxon>Fungi</taxon>
        <taxon>Dikarya</taxon>
        <taxon>Ascomycota</taxon>
        <taxon>Pezizomycotina</taxon>
        <taxon>Sordariomycetes</taxon>
        <taxon>Hypocreomycetidae</taxon>
        <taxon>Hypocreales</taxon>
        <taxon>Cordycipitaceae</taxon>
        <taxon>Zarea</taxon>
    </lineage>
</organism>
<proteinExistence type="predicted"/>
<reference evidence="1" key="1">
    <citation type="submission" date="2022-08" db="EMBL/GenBank/DDBJ databases">
        <title>Genome Sequence of Lecanicillium fungicola.</title>
        <authorList>
            <person name="Buettner E."/>
        </authorList>
    </citation>
    <scope>NUCLEOTIDE SEQUENCE</scope>
    <source>
        <strain evidence="1">Babe33</strain>
    </source>
</reference>
<dbReference type="Proteomes" id="UP001143910">
    <property type="component" value="Unassembled WGS sequence"/>
</dbReference>
<sequence>MPELELELFGDPSTRHERTGLDFSRIESIEVRQEGPVQINPIRSFRDAGLHPVMLENVKLAGYDHPTPIQKFTIPAMVSGRDVIGIAQTGSGKTGAYLIPILSRLMGKAKKLAAPRPNPATFRDGVDEVTAEPLVLIIAPTRELAVQIFNETRKFCYRTMLRPAVVYGGVPVAEQIHLLNRGCDVLIGTPGRLISFINKPHVLTLRRLKYLIIDEADEMLDLSWQEDIQRIMLGGDQDEGNVKYGLFSATFPKEAREIAKEHLAAAHVRFRVGRAGSTTENIKQIVVQTQPHEKREKLLQLLNEMHGVRTIIFANSRQEVDCLDDFLYNMGLPVTSMHSDRTQLEREAAMRSFRAGKAPILIATGVTARGIDVRNVMHVINYDLPSMDHGGIEEYTHRIGRTGRIGHRGVATSLFTERDEPIASVLTRTLLETNQEIPDFLEIYKPEIVPGRGIQFETDSDFDPNELQTRNQDLEGDEPWVGGGNEEPAATGNWGGPVEAPTVPVETSHGWEQNSHAVAAPVTSQGHGIAPPVPNSVWASETRAAPLAENSTWGSASRAPGGLPSETVQNVAWGSAPLTENGAPTYAASSVQDAAPSAPTWASATPVSW</sequence>